<dbReference type="InterPro" id="IPR001789">
    <property type="entry name" value="Sig_transdc_resp-reg_receiver"/>
</dbReference>
<dbReference type="InterPro" id="IPR027417">
    <property type="entry name" value="P-loop_NTPase"/>
</dbReference>
<keyword evidence="16" id="KW-1185">Reference proteome</keyword>
<dbReference type="CDD" id="cd00009">
    <property type="entry name" value="AAA"/>
    <property type="match status" value="1"/>
</dbReference>
<dbReference type="PROSITE" id="PS00675">
    <property type="entry name" value="SIGMA54_INTERACT_1"/>
    <property type="match status" value="1"/>
</dbReference>
<evidence type="ECO:0000256" key="6">
    <source>
        <dbReference type="ARBA" id="ARBA00023012"/>
    </source>
</evidence>
<dbReference type="Pfam" id="PF00072">
    <property type="entry name" value="Response_reg"/>
    <property type="match status" value="1"/>
</dbReference>
<evidence type="ECO:0000256" key="8">
    <source>
        <dbReference type="ARBA" id="ARBA00023125"/>
    </source>
</evidence>
<proteinExistence type="predicted"/>
<dbReference type="SMART" id="SM00382">
    <property type="entry name" value="AAA"/>
    <property type="match status" value="1"/>
</dbReference>
<dbReference type="GO" id="GO:0000160">
    <property type="term" value="P:phosphorelay signal transduction system"/>
    <property type="evidence" value="ECO:0007669"/>
    <property type="project" value="UniProtKB-KW"/>
</dbReference>
<keyword evidence="5" id="KW-0067">ATP-binding</keyword>
<dbReference type="Gene3D" id="3.40.50.300">
    <property type="entry name" value="P-loop containing nucleotide triphosphate hydrolases"/>
    <property type="match status" value="1"/>
</dbReference>
<dbReference type="InterPro" id="IPR002078">
    <property type="entry name" value="Sigma_54_int"/>
</dbReference>
<evidence type="ECO:0000259" key="12">
    <source>
        <dbReference type="PROSITE" id="PS50045"/>
    </source>
</evidence>
<evidence type="ECO:0000256" key="3">
    <source>
        <dbReference type="ARBA" id="ARBA00022553"/>
    </source>
</evidence>
<keyword evidence="2" id="KW-0963">Cytoplasm</keyword>
<protein>
    <submittedName>
        <fullName evidence="14">DNA-binding NtrC family response regulator</fullName>
    </submittedName>
    <submittedName>
        <fullName evidence="15">Sigma-54-dependent Fis family transcriptional regulator</fullName>
    </submittedName>
</protein>
<dbReference type="EMBL" id="CP031517">
    <property type="protein sequence ID" value="QOS40071.1"/>
    <property type="molecule type" value="Genomic_DNA"/>
</dbReference>
<accession>A0A840SE60</accession>
<dbReference type="Proteomes" id="UP000578697">
    <property type="component" value="Unassembled WGS sequence"/>
</dbReference>
<dbReference type="KEGG" id="trc:DYE49_06220"/>
<dbReference type="InterPro" id="IPR009057">
    <property type="entry name" value="Homeodomain-like_sf"/>
</dbReference>
<dbReference type="InterPro" id="IPR002197">
    <property type="entry name" value="HTH_Fis"/>
</dbReference>
<dbReference type="RefSeq" id="WP_184651650.1">
    <property type="nucleotide sequence ID" value="NZ_JACHFR010000001.1"/>
</dbReference>
<dbReference type="PRINTS" id="PR01590">
    <property type="entry name" value="HTHFIS"/>
</dbReference>
<name>A0A840SE60_9SPIR</name>
<keyword evidence="4" id="KW-0547">Nucleotide-binding</keyword>
<dbReference type="InterPro" id="IPR025662">
    <property type="entry name" value="Sigma_54_int_dom_ATP-bd_1"/>
</dbReference>
<keyword evidence="3 11" id="KW-0597">Phosphoprotein</keyword>
<evidence type="ECO:0000313" key="17">
    <source>
        <dbReference type="Proteomes" id="UP000593591"/>
    </source>
</evidence>
<evidence type="ECO:0000256" key="5">
    <source>
        <dbReference type="ARBA" id="ARBA00022840"/>
    </source>
</evidence>
<organism evidence="14 16">
    <name type="scientific">Treponema rectale</name>
    <dbReference type="NCBI Taxonomy" id="744512"/>
    <lineage>
        <taxon>Bacteria</taxon>
        <taxon>Pseudomonadati</taxon>
        <taxon>Spirochaetota</taxon>
        <taxon>Spirochaetia</taxon>
        <taxon>Spirochaetales</taxon>
        <taxon>Treponemataceae</taxon>
        <taxon>Treponema</taxon>
    </lineage>
</organism>
<keyword evidence="6" id="KW-0902">Two-component regulatory system</keyword>
<evidence type="ECO:0000313" key="14">
    <source>
        <dbReference type="EMBL" id="MBB5218226.1"/>
    </source>
</evidence>
<keyword evidence="7" id="KW-0805">Transcription regulation</keyword>
<dbReference type="Gene3D" id="1.10.8.60">
    <property type="match status" value="1"/>
</dbReference>
<dbReference type="InterPro" id="IPR003593">
    <property type="entry name" value="AAA+_ATPase"/>
</dbReference>
<dbReference type="SUPFAM" id="SSF52172">
    <property type="entry name" value="CheY-like"/>
    <property type="match status" value="1"/>
</dbReference>
<keyword evidence="9" id="KW-0010">Activator</keyword>
<dbReference type="PANTHER" id="PTHR32071">
    <property type="entry name" value="TRANSCRIPTIONAL REGULATORY PROTEIN"/>
    <property type="match status" value="1"/>
</dbReference>
<dbReference type="GO" id="GO:0006355">
    <property type="term" value="P:regulation of DNA-templated transcription"/>
    <property type="evidence" value="ECO:0007669"/>
    <property type="project" value="InterPro"/>
</dbReference>
<feature type="domain" description="Response regulatory" evidence="13">
    <location>
        <begin position="4"/>
        <end position="118"/>
    </location>
</feature>
<dbReference type="Gene3D" id="1.10.10.60">
    <property type="entry name" value="Homeodomain-like"/>
    <property type="match status" value="1"/>
</dbReference>
<dbReference type="InterPro" id="IPR025944">
    <property type="entry name" value="Sigma_54_int_dom_CS"/>
</dbReference>
<evidence type="ECO:0000313" key="16">
    <source>
        <dbReference type="Proteomes" id="UP000578697"/>
    </source>
</evidence>
<dbReference type="PROSITE" id="PS50110">
    <property type="entry name" value="RESPONSE_REGULATORY"/>
    <property type="match status" value="1"/>
</dbReference>
<evidence type="ECO:0000256" key="1">
    <source>
        <dbReference type="ARBA" id="ARBA00004496"/>
    </source>
</evidence>
<feature type="modified residue" description="4-aspartylphosphate" evidence="11">
    <location>
        <position position="53"/>
    </location>
</feature>
<reference evidence="15 17" key="1">
    <citation type="submission" date="2018-08" db="EMBL/GenBank/DDBJ databases">
        <title>The first complete genome of Treponema rectale (CHPAT), a commensal spirochete of the bovine rectum.</title>
        <authorList>
            <person name="Staton G.J."/>
            <person name="Clegg S.R."/>
            <person name="Carter S.D."/>
            <person name="Radford A.D."/>
            <person name="Darby A."/>
            <person name="Hall N."/>
            <person name="Birtles R.J."/>
            <person name="Evans N.J."/>
        </authorList>
    </citation>
    <scope>NUCLEOTIDE SEQUENCE [LARGE SCALE GENOMIC DNA]</scope>
    <source>
        <strain evidence="15 17">CHPA</strain>
    </source>
</reference>
<evidence type="ECO:0000256" key="11">
    <source>
        <dbReference type="PROSITE-ProRule" id="PRU00169"/>
    </source>
</evidence>
<dbReference type="Gene3D" id="3.40.50.2300">
    <property type="match status" value="1"/>
</dbReference>
<dbReference type="PROSITE" id="PS00688">
    <property type="entry name" value="SIGMA54_INTERACT_3"/>
    <property type="match status" value="1"/>
</dbReference>
<dbReference type="PANTHER" id="PTHR32071:SF57">
    <property type="entry name" value="C4-DICARBOXYLATE TRANSPORT TRANSCRIPTIONAL REGULATORY PROTEIN DCTD"/>
    <property type="match status" value="1"/>
</dbReference>
<reference evidence="14 16" key="2">
    <citation type="submission" date="2020-08" db="EMBL/GenBank/DDBJ databases">
        <title>Genomic Encyclopedia of Type Strains, Phase IV (KMG-IV): sequencing the most valuable type-strain genomes for metagenomic binning, comparative biology and taxonomic classification.</title>
        <authorList>
            <person name="Goeker M."/>
        </authorList>
    </citation>
    <scope>NUCLEOTIDE SEQUENCE [LARGE SCALE GENOMIC DNA]</scope>
    <source>
        <strain evidence="14 16">DSM 103679</strain>
    </source>
</reference>
<comment type="subcellular location">
    <subcellularLocation>
        <location evidence="1">Cytoplasm</location>
    </subcellularLocation>
</comment>
<sequence length="452" mass="50523">MKFTILIIDDEKNIREGLAANFELEDYNVKTAASGEEGLEYVSKGDIDLVISDLRMNGMGGEEVLQRVTAQTPGVPVIILTGHGDVNSAVDAMRHGAYDFLLKPVDLDQLTMIVKRALENRQLRLEHQQLKKEVEDSSAFSTMIGKSSAIMKMQETIRKVAESRASVLITGESGVGKELVARAIHNYSSRKAKEMINVHCAALSETLLESELFGHEKGAFTGADHLKKGRFELAHGSTIFLDEIGEINQSVQIKILRVLQERRFERVGGEQTIEVDVRVVAATNRNLEEEVKKGRFREDLYYRLNVVHIHVPPLRERKEDIPLLIQSFLDEFNRENSKNITGLDSKAKSAMFKYDWPGNIRELRNCMESAVVMCSGDHITIDDLPPGIAKKSEGEVITVPLGQTLEETEKTVILENLAANRNNKSKTADLLGIGRKTLQRKLSEWGIDNSGE</sequence>
<dbReference type="SUPFAM" id="SSF46689">
    <property type="entry name" value="Homeodomain-like"/>
    <property type="match status" value="1"/>
</dbReference>
<dbReference type="InterPro" id="IPR058031">
    <property type="entry name" value="AAA_lid_NorR"/>
</dbReference>
<dbReference type="FunFam" id="1.10.8.60:FF:000014">
    <property type="entry name" value="DNA-binding transcriptional regulator NtrC"/>
    <property type="match status" value="1"/>
</dbReference>
<evidence type="ECO:0000259" key="13">
    <source>
        <dbReference type="PROSITE" id="PS50110"/>
    </source>
</evidence>
<evidence type="ECO:0000256" key="9">
    <source>
        <dbReference type="ARBA" id="ARBA00023159"/>
    </source>
</evidence>
<dbReference type="Pfam" id="PF00158">
    <property type="entry name" value="Sigma54_activat"/>
    <property type="match status" value="1"/>
</dbReference>
<dbReference type="Proteomes" id="UP000593591">
    <property type="component" value="Chromosome"/>
</dbReference>
<evidence type="ECO:0000256" key="7">
    <source>
        <dbReference type="ARBA" id="ARBA00023015"/>
    </source>
</evidence>
<dbReference type="FunFam" id="3.40.50.300:FF:000006">
    <property type="entry name" value="DNA-binding transcriptional regulator NtrC"/>
    <property type="match status" value="1"/>
</dbReference>
<dbReference type="GO" id="GO:0043565">
    <property type="term" value="F:sequence-specific DNA binding"/>
    <property type="evidence" value="ECO:0007669"/>
    <property type="project" value="InterPro"/>
</dbReference>
<dbReference type="SUPFAM" id="SSF52540">
    <property type="entry name" value="P-loop containing nucleoside triphosphate hydrolases"/>
    <property type="match status" value="1"/>
</dbReference>
<dbReference type="FunFam" id="3.40.50.2300:FF:000018">
    <property type="entry name" value="DNA-binding transcriptional regulator NtrC"/>
    <property type="match status" value="1"/>
</dbReference>
<dbReference type="SMART" id="SM00448">
    <property type="entry name" value="REC"/>
    <property type="match status" value="1"/>
</dbReference>
<dbReference type="PROSITE" id="PS50045">
    <property type="entry name" value="SIGMA54_INTERACT_4"/>
    <property type="match status" value="1"/>
</dbReference>
<evidence type="ECO:0000256" key="2">
    <source>
        <dbReference type="ARBA" id="ARBA00022490"/>
    </source>
</evidence>
<feature type="domain" description="Sigma-54 factor interaction" evidence="12">
    <location>
        <begin position="143"/>
        <end position="372"/>
    </location>
</feature>
<dbReference type="GO" id="GO:0005737">
    <property type="term" value="C:cytoplasm"/>
    <property type="evidence" value="ECO:0007669"/>
    <property type="project" value="UniProtKB-SubCell"/>
</dbReference>
<dbReference type="InterPro" id="IPR011006">
    <property type="entry name" value="CheY-like_superfamily"/>
</dbReference>
<dbReference type="AlphaFoldDB" id="A0A840SE60"/>
<dbReference type="Pfam" id="PF02954">
    <property type="entry name" value="HTH_8"/>
    <property type="match status" value="1"/>
</dbReference>
<evidence type="ECO:0000313" key="15">
    <source>
        <dbReference type="EMBL" id="QOS40071.1"/>
    </source>
</evidence>
<dbReference type="Pfam" id="PF25601">
    <property type="entry name" value="AAA_lid_14"/>
    <property type="match status" value="1"/>
</dbReference>
<keyword evidence="10" id="KW-0804">Transcription</keyword>
<keyword evidence="8 14" id="KW-0238">DNA-binding</keyword>
<evidence type="ECO:0000256" key="4">
    <source>
        <dbReference type="ARBA" id="ARBA00022741"/>
    </source>
</evidence>
<dbReference type="GO" id="GO:0005524">
    <property type="term" value="F:ATP binding"/>
    <property type="evidence" value="ECO:0007669"/>
    <property type="project" value="UniProtKB-KW"/>
</dbReference>
<gene>
    <name evidence="15" type="ORF">DYE49_06220</name>
    <name evidence="14" type="ORF">HNP77_000570</name>
</gene>
<evidence type="ECO:0000256" key="10">
    <source>
        <dbReference type="ARBA" id="ARBA00023163"/>
    </source>
</evidence>
<dbReference type="EMBL" id="JACHFR010000001">
    <property type="protein sequence ID" value="MBB5218226.1"/>
    <property type="molecule type" value="Genomic_DNA"/>
</dbReference>